<comment type="caution">
    <text evidence="3">The sequence shown here is derived from an EMBL/GenBank/DDBJ whole genome shotgun (WGS) entry which is preliminary data.</text>
</comment>
<feature type="compositionally biased region" description="Polar residues" evidence="1">
    <location>
        <begin position="18"/>
        <end position="28"/>
    </location>
</feature>
<gene>
    <name evidence="3" type="ORF">ISF_02041</name>
</gene>
<name>A0A168CKM0_CORFA</name>
<sequence length="492" mass="52965">MASAFREEHHDSDVDSYHATTHQATTARVSGGNGNGVGRGNQHAGQQLDGDDMPPLENASTADTDDHIISKNSPRRELTREKLATAARNSRAWSAAHIKHKWKWYLLGTIIFLAILLPIVFKVALPAIVQLIVNQQTLPIRSGYLNVVAPDTIKLTLDSSFRIPPGLKATTNEFVLQLYDKSAPKFSPFLSVEVPPLTLNGGNTNFSIKDQTQKVTDMESLTSWFGGFYDAPGSYDLSVRGTQAVISLGALKSEPRLDKTITVQGLNKLQGLQMKKLEFLFPTQNGINIKGDLMLPNLSPLALSFGDIELNIASGDLKVGHLTLSDITLQPGNQTQSFEGFLDLNAVIGNLSTFLGSQSLPLGEGVLQLNATATSVIVNDQHITFLEEILGKRPLAVNISVVTLLSDLLSGLLKGGGAITGSGPNNGTDFIDKLSGVFANQTLLSGIAGHWTKHKTRSLGDGGLESRSLLGDNAMWNMVKLGLKLKAMQAKK</sequence>
<dbReference type="Proteomes" id="UP000076744">
    <property type="component" value="Unassembled WGS sequence"/>
</dbReference>
<dbReference type="OrthoDB" id="10039566at2759"/>
<feature type="compositionally biased region" description="Basic and acidic residues" evidence="1">
    <location>
        <begin position="64"/>
        <end position="76"/>
    </location>
</feature>
<dbReference type="PANTHER" id="PTHR35895">
    <property type="entry name" value="CHROMOSOME 16, WHOLE GENOME SHOTGUN SEQUENCE"/>
    <property type="match status" value="1"/>
</dbReference>
<dbReference type="Pfam" id="PF12505">
    <property type="entry name" value="DUF3712"/>
    <property type="match status" value="1"/>
</dbReference>
<proteinExistence type="predicted"/>
<accession>A0A168CKM0</accession>
<dbReference type="PANTHER" id="PTHR35895:SF2">
    <property type="match status" value="1"/>
</dbReference>
<dbReference type="EMBL" id="AZHB01000003">
    <property type="protein sequence ID" value="OAA71490.1"/>
    <property type="molecule type" value="Genomic_DNA"/>
</dbReference>
<keyword evidence="2" id="KW-1133">Transmembrane helix</keyword>
<dbReference type="InterPro" id="IPR022185">
    <property type="entry name" value="DUF3712"/>
</dbReference>
<dbReference type="InterPro" id="IPR046368">
    <property type="entry name" value="Tag1"/>
</dbReference>
<dbReference type="AlphaFoldDB" id="A0A168CKM0"/>
<protein>
    <submittedName>
        <fullName evidence="3">Uncharacterized protein</fullName>
    </submittedName>
</protein>
<dbReference type="STRING" id="1081104.A0A168CKM0"/>
<keyword evidence="2" id="KW-0472">Membrane</keyword>
<evidence type="ECO:0000313" key="4">
    <source>
        <dbReference type="Proteomes" id="UP000076744"/>
    </source>
</evidence>
<evidence type="ECO:0000256" key="2">
    <source>
        <dbReference type="SAM" id="Phobius"/>
    </source>
</evidence>
<keyword evidence="2" id="KW-0812">Transmembrane</keyword>
<reference evidence="3 4" key="1">
    <citation type="journal article" date="2016" name="Genome Biol. Evol.">
        <title>Divergent and convergent evolution of fungal pathogenicity.</title>
        <authorList>
            <person name="Shang Y."/>
            <person name="Xiao G."/>
            <person name="Zheng P."/>
            <person name="Cen K."/>
            <person name="Zhan S."/>
            <person name="Wang C."/>
        </authorList>
    </citation>
    <scope>NUCLEOTIDE SEQUENCE [LARGE SCALE GENOMIC DNA]</scope>
    <source>
        <strain evidence="3 4">ARSEF 2679</strain>
    </source>
</reference>
<dbReference type="GeneID" id="30018333"/>
<feature type="compositionally biased region" description="Basic and acidic residues" evidence="1">
    <location>
        <begin position="1"/>
        <end position="16"/>
    </location>
</feature>
<dbReference type="RefSeq" id="XP_018707371.1">
    <property type="nucleotide sequence ID" value="XM_018845648.1"/>
</dbReference>
<feature type="region of interest" description="Disordered" evidence="1">
    <location>
        <begin position="1"/>
        <end position="76"/>
    </location>
</feature>
<dbReference type="GO" id="GO:0000329">
    <property type="term" value="C:fungal-type vacuole membrane"/>
    <property type="evidence" value="ECO:0007669"/>
    <property type="project" value="InterPro"/>
</dbReference>
<organism evidence="3 4">
    <name type="scientific">Cordyceps fumosorosea (strain ARSEF 2679)</name>
    <name type="common">Isaria fumosorosea</name>
    <dbReference type="NCBI Taxonomy" id="1081104"/>
    <lineage>
        <taxon>Eukaryota</taxon>
        <taxon>Fungi</taxon>
        <taxon>Dikarya</taxon>
        <taxon>Ascomycota</taxon>
        <taxon>Pezizomycotina</taxon>
        <taxon>Sordariomycetes</taxon>
        <taxon>Hypocreomycetidae</taxon>
        <taxon>Hypocreales</taxon>
        <taxon>Cordycipitaceae</taxon>
        <taxon>Cordyceps</taxon>
    </lineage>
</organism>
<evidence type="ECO:0000256" key="1">
    <source>
        <dbReference type="SAM" id="MobiDB-lite"/>
    </source>
</evidence>
<keyword evidence="4" id="KW-1185">Reference proteome</keyword>
<feature type="transmembrane region" description="Helical" evidence="2">
    <location>
        <begin position="104"/>
        <end position="125"/>
    </location>
</feature>
<evidence type="ECO:0000313" key="3">
    <source>
        <dbReference type="EMBL" id="OAA71490.1"/>
    </source>
</evidence>